<evidence type="ECO:0000256" key="6">
    <source>
        <dbReference type="ARBA" id="ARBA00022737"/>
    </source>
</evidence>
<evidence type="ECO:0000256" key="3">
    <source>
        <dbReference type="ARBA" id="ARBA00014772"/>
    </source>
</evidence>
<dbReference type="Gene3D" id="3.80.10.10">
    <property type="entry name" value="Ribonuclease Inhibitor"/>
    <property type="match status" value="1"/>
</dbReference>
<dbReference type="PANTHER" id="PTHR11129">
    <property type="entry name" value="PROTEIN FARNESYLTRANSFERASE ALPHA SUBUNIT/RAB GERANYLGERANYL TRANSFERASE ALPHA SUBUNIT"/>
    <property type="match status" value="1"/>
</dbReference>
<dbReference type="AlphaFoldDB" id="A0A7I8WIC3"/>
<dbReference type="GO" id="GO:0008203">
    <property type="term" value="P:cholesterol metabolic process"/>
    <property type="evidence" value="ECO:0007669"/>
    <property type="project" value="InterPro"/>
</dbReference>
<dbReference type="SUPFAM" id="SSF52058">
    <property type="entry name" value="L domain-like"/>
    <property type="match status" value="1"/>
</dbReference>
<dbReference type="SUPFAM" id="SSF48439">
    <property type="entry name" value="Protein prenylyltransferase"/>
    <property type="match status" value="1"/>
</dbReference>
<dbReference type="GO" id="GO:0005968">
    <property type="term" value="C:Rab-protein geranylgeranyltransferase complex"/>
    <property type="evidence" value="ECO:0007669"/>
    <property type="project" value="TreeGrafter"/>
</dbReference>
<evidence type="ECO:0000256" key="4">
    <source>
        <dbReference type="ARBA" id="ARBA00022602"/>
    </source>
</evidence>
<organism evidence="11 12">
    <name type="scientific">Bursaphelenchus xylophilus</name>
    <name type="common">Pinewood nematode worm</name>
    <name type="synonym">Aphelenchoides xylophilus</name>
    <dbReference type="NCBI Taxonomy" id="6326"/>
    <lineage>
        <taxon>Eukaryota</taxon>
        <taxon>Metazoa</taxon>
        <taxon>Ecdysozoa</taxon>
        <taxon>Nematoda</taxon>
        <taxon>Chromadorea</taxon>
        <taxon>Rhabditida</taxon>
        <taxon>Tylenchina</taxon>
        <taxon>Tylenchomorpha</taxon>
        <taxon>Aphelenchoidea</taxon>
        <taxon>Aphelenchoididae</taxon>
        <taxon>Bursaphelenchus</taxon>
    </lineage>
</organism>
<evidence type="ECO:0000313" key="12">
    <source>
        <dbReference type="Proteomes" id="UP000659654"/>
    </source>
</evidence>
<dbReference type="GO" id="GO:0016298">
    <property type="term" value="F:lipase activity"/>
    <property type="evidence" value="ECO:0007669"/>
    <property type="project" value="InterPro"/>
</dbReference>
<keyword evidence="12" id="KW-1185">Reference proteome</keyword>
<dbReference type="PROSITE" id="PS51147">
    <property type="entry name" value="PFTA"/>
    <property type="match status" value="4"/>
</dbReference>
<evidence type="ECO:0000259" key="10">
    <source>
        <dbReference type="Pfam" id="PF06350"/>
    </source>
</evidence>
<name>A0A7I8WIC3_BURXY</name>
<dbReference type="Pfam" id="PF01239">
    <property type="entry name" value="PPTA"/>
    <property type="match status" value="3"/>
</dbReference>
<accession>A0A7I8WIC3</accession>
<evidence type="ECO:0000256" key="9">
    <source>
        <dbReference type="RuleBase" id="RU367120"/>
    </source>
</evidence>
<dbReference type="InterPro" id="IPR002088">
    <property type="entry name" value="Prenyl_trans_a"/>
</dbReference>
<keyword evidence="6" id="KW-0677">Repeat</keyword>
<dbReference type="GO" id="GO:0016042">
    <property type="term" value="P:lipid catabolic process"/>
    <property type="evidence" value="ECO:0007669"/>
    <property type="project" value="InterPro"/>
</dbReference>
<dbReference type="OrthoDB" id="1658at2759"/>
<comment type="catalytic activity">
    <reaction evidence="8 9">
        <text>geranylgeranyl diphosphate + L-cysteinyl-[protein] = S-geranylgeranyl-L-cysteinyl-[protein] + diphosphate</text>
        <dbReference type="Rhea" id="RHEA:21240"/>
        <dbReference type="Rhea" id="RHEA-COMP:10131"/>
        <dbReference type="Rhea" id="RHEA-COMP:11537"/>
        <dbReference type="ChEBI" id="CHEBI:29950"/>
        <dbReference type="ChEBI" id="CHEBI:33019"/>
        <dbReference type="ChEBI" id="CHEBI:57533"/>
        <dbReference type="ChEBI" id="CHEBI:86021"/>
        <dbReference type="EC" id="2.5.1.60"/>
    </reaction>
</comment>
<comment type="function">
    <text evidence="9">Catalyzes the transfer of a geranyl-geranyl moiety from geranyl-geranyl pyrophosphate to cysteines occuring in specific C-terminal amino acid sequences.</text>
</comment>
<evidence type="ECO:0000256" key="2">
    <source>
        <dbReference type="ARBA" id="ARBA00012656"/>
    </source>
</evidence>
<feature type="domain" description="Hormone-sensitive lipase N-terminal" evidence="10">
    <location>
        <begin position="638"/>
        <end position="858"/>
    </location>
</feature>
<keyword evidence="5 9" id="KW-0808">Transferase</keyword>
<evidence type="ECO:0000313" key="11">
    <source>
        <dbReference type="EMBL" id="CAD5221994.1"/>
    </source>
</evidence>
<dbReference type="Gene3D" id="2.60.40.1130">
    <property type="entry name" value="Rab geranylgeranyltransferase alpha-subunit, insert domain"/>
    <property type="match status" value="1"/>
</dbReference>
<dbReference type="FunFam" id="1.25.40.120:FF:000035">
    <property type="entry name" value="Geranylgeranyl transferase type-2 subunit alpha"/>
    <property type="match status" value="1"/>
</dbReference>
<dbReference type="InterPro" id="IPR010468">
    <property type="entry name" value="HSL_N"/>
</dbReference>
<comment type="caution">
    <text evidence="11">The sequence shown here is derived from an EMBL/GenBank/DDBJ whole genome shotgun (WGS) entry which is preliminary data.</text>
</comment>
<evidence type="ECO:0000256" key="1">
    <source>
        <dbReference type="ARBA" id="ARBA00006734"/>
    </source>
</evidence>
<sequence length="878" mass="100846">MHGVKKSPASEAQLAALKKERAEKLQKFVYGKTLVFKKRENCEYDEELLEITGEIVKKQPNLYTVWNIRREMIELITKRKEVETVEEYRERLKGIYENELKVSLEALLSDPKSYSAWYHRDYVLTVHPKPDFKAELELCEKALSVDCRNFHCWDHRRYTAKLAKLDEKEELEFSDRLVTKNPSNYSAWHYRGTLLPKIAPNPNGNPVCIDNNRLEEEFNRIKGPTCYNTEDQTGWTYCRWLSEVSCVGPVESPILISIAFPTPSEALLVFNKAVEKELVQKTINGNLYTPISVINLPKTQNYQRTRIWKVESEDDFAFPLQVIVETERNLVQKVTKEGYSNKNFLVDFYSMKKLDLNPTSVAILNELINICKELMKDDDKNPWEPLTLARTLLLLSGPTQENVVEVESMLKRTAELDPQRRNVYKHLIDNVRLGAKICNPSETLDKLAGREEDHLDLNDLEINSVELLQLLSANIRSLNLQRNRIENTKQFNSFQLLTDLTLDDNPVKSINSTLHLPHLEFLSLARCPIESADSLKSLPTVTPNLKRLLICETPLAKNEEQLNTLRQHFEQHNFHIKIFVHYFIVSIFTPRSSGHLGINLEFVAMSEEGKHQEQRGPSRSYSKNKLDAKLSVERNAVIALLKQMAIDNQAWFGAHGTNYYHKRIVECCEELVPNIDMINDSVKILQDASLKCDYDEKTPGNGFRSLVCICDTVTLQLVAIMKNCVDNRNSLMFRSKWICKEMESFSAIFRFLILAFQHVVFLLEDLPSGSLFPPLDSDYSKYSGVLKGIESLDASCFYGRSFGFQFSPSVTRIFRLIGIVLATYSLSWENGSAAFNSLMASSRYLLNPEQRAARIIKRILESVRDPGTEVLLSINGRV</sequence>
<proteinExistence type="inferred from homology"/>
<protein>
    <recommendedName>
        <fullName evidence="3 9">Geranylgeranyl transferase type-2 subunit alpha</fullName>
        <ecNumber evidence="2 9">2.5.1.60</ecNumber>
    </recommendedName>
    <alternativeName>
        <fullName evidence="7 9">Geranylgeranyl transferase type II subunit alpha</fullName>
    </alternativeName>
</protein>
<evidence type="ECO:0000256" key="7">
    <source>
        <dbReference type="ARBA" id="ARBA00031267"/>
    </source>
</evidence>
<comment type="similarity">
    <text evidence="1 9">Belongs to the protein prenyltransferase subunit alpha family.</text>
</comment>
<dbReference type="PANTHER" id="PTHR11129:SF2">
    <property type="entry name" value="GERANYLGERANYL TRANSFERASE TYPE-2 SUBUNIT ALPHA"/>
    <property type="match status" value="1"/>
</dbReference>
<reference evidence="11" key="1">
    <citation type="submission" date="2020-09" db="EMBL/GenBank/DDBJ databases">
        <authorList>
            <person name="Kikuchi T."/>
        </authorList>
    </citation>
    <scope>NUCLEOTIDE SEQUENCE</scope>
    <source>
        <strain evidence="11">Ka4C1</strain>
    </source>
</reference>
<dbReference type="Gene3D" id="1.25.40.120">
    <property type="entry name" value="Protein prenylyltransferase"/>
    <property type="match status" value="1"/>
</dbReference>
<dbReference type="Proteomes" id="UP000582659">
    <property type="component" value="Unassembled WGS sequence"/>
</dbReference>
<dbReference type="SMR" id="A0A7I8WIC3"/>
<dbReference type="Proteomes" id="UP000659654">
    <property type="component" value="Unassembled WGS sequence"/>
</dbReference>
<gene>
    <name evidence="11" type="ORF">BXYJ_LOCUS6962</name>
</gene>
<dbReference type="GO" id="GO:0097354">
    <property type="term" value="P:prenylation"/>
    <property type="evidence" value="ECO:0007669"/>
    <property type="project" value="UniProtKB-UniRule"/>
</dbReference>
<dbReference type="GO" id="GO:0004663">
    <property type="term" value="F:Rab geranylgeranyltransferase activity"/>
    <property type="evidence" value="ECO:0007669"/>
    <property type="project" value="UniProtKB-UniRule"/>
</dbReference>
<dbReference type="InterPro" id="IPR032675">
    <property type="entry name" value="LRR_dom_sf"/>
</dbReference>
<dbReference type="Pfam" id="PF06350">
    <property type="entry name" value="HSL_N"/>
    <property type="match status" value="1"/>
</dbReference>
<dbReference type="EMBL" id="CAJFDI010000003">
    <property type="protein sequence ID" value="CAD5221994.1"/>
    <property type="molecule type" value="Genomic_DNA"/>
</dbReference>
<dbReference type="EC" id="2.5.1.60" evidence="2 9"/>
<evidence type="ECO:0000256" key="5">
    <source>
        <dbReference type="ARBA" id="ARBA00022679"/>
    </source>
</evidence>
<keyword evidence="4 9" id="KW-0637">Prenyltransferase</keyword>
<dbReference type="EMBL" id="CAJFCV020000003">
    <property type="protein sequence ID" value="CAG9108937.1"/>
    <property type="molecule type" value="Genomic_DNA"/>
</dbReference>
<evidence type="ECO:0000256" key="8">
    <source>
        <dbReference type="ARBA" id="ARBA00047658"/>
    </source>
</evidence>